<keyword evidence="10 17" id="KW-1133">Transmembrane helix</keyword>
<comment type="subunit">
    <text evidence="15">Homohexamer. Forms a ring that surrounds DNA.</text>
</comment>
<dbReference type="InterPro" id="IPR003593">
    <property type="entry name" value="AAA+_ATPase"/>
</dbReference>
<keyword evidence="4" id="KW-1003">Cell membrane</keyword>
<dbReference type="InterPro" id="IPR036388">
    <property type="entry name" value="WH-like_DNA-bd_sf"/>
</dbReference>
<feature type="region of interest" description="Disordered" evidence="16">
    <location>
        <begin position="224"/>
        <end position="291"/>
    </location>
</feature>
<feature type="compositionally biased region" description="Acidic residues" evidence="16">
    <location>
        <begin position="272"/>
        <end position="285"/>
    </location>
</feature>
<gene>
    <name evidence="18" type="ORF">BV394_08390</name>
</gene>
<feature type="region of interest" description="Disordered" evidence="16">
    <location>
        <begin position="457"/>
        <end position="539"/>
    </location>
</feature>
<keyword evidence="19" id="KW-1185">Reference proteome</keyword>
<feature type="transmembrane region" description="Helical" evidence="17">
    <location>
        <begin position="108"/>
        <end position="127"/>
    </location>
</feature>
<reference evidence="18 19" key="1">
    <citation type="submission" date="2017-01" db="EMBL/GenBank/DDBJ databases">
        <title>Genomic analysis of Xuhuaishuia manganoxidans DY6-4.</title>
        <authorList>
            <person name="Wang X."/>
        </authorList>
    </citation>
    <scope>NUCLEOTIDE SEQUENCE [LARGE SCALE GENOMIC DNA]</scope>
    <source>
        <strain evidence="18 19">DY6-4</strain>
    </source>
</reference>
<sequence length="1052" mass="112223">MASYQARSRDPLLDRKMQAAIERRGKELLGIALIALGLCVALVLGTYVPDDPSWLSATDEPARNFFGRFGASLASPLFVIVGLGGWGIALALLVWGGRFLFHIGEERALGRVIFAPIAVALGAVLASTHVPFEGWSHSFGLGGLFGDTILGAFLGVIPVSASLGLKSLSVLVAAITVVTALFVLGFSMAELRGIGRFMLVGVILAYDHTVRLASQGAMRAAQGAQGLQDRHAAGREARAAARAASSAERDARQPDPSLSRTARVTRARTEPEVEPDLLDDEDFDDPAPRRGLLSGVTSLIRRTPDPVPELVSPQVAPDLEVAAPDDDRIREKIASVIKSRVRAAPILTTRSEPPVVAAARRHPRGPQPLIADRGPRAGVAESGTTAAALAASIAGAGVGSAAGAAGAGIGAASAAASGAMNAFDAAPAHGDSSDPFGDDPFAGDPYAAAYEEGLDQYGHEDPYEGYDSLADSEDDHDALSQQSAPGGAPRPMFQPVVSRTAPDAAPVPGIPAYEPRKVVQHSPRKPAQPSRQARQEAQPDLRFEDAPLPEYESPPLSLLTNPAEIQRHHLSDEALEENARMLENVLDDYGVKGEIVSVRPGPVVTMYELEPAPGLKASRVIGLADDIARSMSALSARVSTVPGRSVIGIELPNEHREKVVLREILSHRDFGDGNQRLPLALGKDIGGDPIVANLAKMPHLLIAGTTGSGKSVAINTMILSLLYKLSPDECRLIMIDPKMLELSVYDGIPHLLSPVVTDPKKAVVALKWVVGEMEERYRKMSKMGVRNIEGYNGRVRDALEKGEMFKRTVQTGFDDETGEPVFETDEFKPETIPYIVVIVDEMADLMMVAGKEIEACIQRLAQMARASGIHLIMATQRPSVDVITGTIKANFPTRISFQVTSKIDSRTILGEQGAEQLLGMGDMLFMAGGAKITRVHGPFCSDEEVEEIVNHLKSYGPPDYVGGVVEGPDEEKGSDIDAVLGLGGNTDSEDALYDQAVAIVIKDRKCSTSYIQRKLAIGYNKAARLVEQMEEEGLVSPANHVGKREILVPEQS</sequence>
<keyword evidence="7" id="KW-0547">Nucleotide-binding</keyword>
<dbReference type="GO" id="GO:0005524">
    <property type="term" value="F:ATP binding"/>
    <property type="evidence" value="ECO:0007669"/>
    <property type="project" value="UniProtKB-UniRule"/>
</dbReference>
<dbReference type="Gene3D" id="3.30.980.40">
    <property type="match status" value="1"/>
</dbReference>
<dbReference type="Pfam" id="PF09397">
    <property type="entry name" value="FtsK_gamma"/>
    <property type="match status" value="1"/>
</dbReference>
<evidence type="ECO:0000256" key="17">
    <source>
        <dbReference type="SAM" id="Phobius"/>
    </source>
</evidence>
<feature type="transmembrane region" description="Helical" evidence="17">
    <location>
        <begin position="28"/>
        <end position="49"/>
    </location>
</feature>
<dbReference type="SUPFAM" id="SSF52540">
    <property type="entry name" value="P-loop containing nucleoside triphosphate hydrolases"/>
    <property type="match status" value="1"/>
</dbReference>
<proteinExistence type="inferred from homology"/>
<dbReference type="Pfam" id="PF01580">
    <property type="entry name" value="FtsK_SpoIIIE"/>
    <property type="match status" value="1"/>
</dbReference>
<feature type="transmembrane region" description="Helical" evidence="17">
    <location>
        <begin position="69"/>
        <end position="96"/>
    </location>
</feature>
<evidence type="ECO:0000256" key="15">
    <source>
        <dbReference type="ARBA" id="ARBA00025923"/>
    </source>
</evidence>
<dbReference type="CDD" id="cd01127">
    <property type="entry name" value="TrwB_TraG_TraD_VirD4"/>
    <property type="match status" value="1"/>
</dbReference>
<dbReference type="InterPro" id="IPR036390">
    <property type="entry name" value="WH_DNA-bd_sf"/>
</dbReference>
<evidence type="ECO:0000256" key="16">
    <source>
        <dbReference type="SAM" id="MobiDB-lite"/>
    </source>
</evidence>
<evidence type="ECO:0000256" key="10">
    <source>
        <dbReference type="ARBA" id="ARBA00022989"/>
    </source>
</evidence>
<evidence type="ECO:0000313" key="18">
    <source>
        <dbReference type="EMBL" id="APX89730.1"/>
    </source>
</evidence>
<dbReference type="GO" id="GO:0007059">
    <property type="term" value="P:chromosome segregation"/>
    <property type="evidence" value="ECO:0007669"/>
    <property type="project" value="UniProtKB-KW"/>
</dbReference>
<dbReference type="InterPro" id="IPR025199">
    <property type="entry name" value="FtsK_4TM"/>
</dbReference>
<dbReference type="SMART" id="SM00843">
    <property type="entry name" value="Ftsk_gamma"/>
    <property type="match status" value="1"/>
</dbReference>
<organism evidence="18 19">
    <name type="scientific">Brevirhabdus pacifica</name>
    <dbReference type="NCBI Taxonomy" id="1267768"/>
    <lineage>
        <taxon>Bacteria</taxon>
        <taxon>Pseudomonadati</taxon>
        <taxon>Pseudomonadota</taxon>
        <taxon>Alphaproteobacteria</taxon>
        <taxon>Rhodobacterales</taxon>
        <taxon>Paracoccaceae</taxon>
        <taxon>Brevirhabdus</taxon>
    </lineage>
</organism>
<evidence type="ECO:0000256" key="14">
    <source>
        <dbReference type="ARBA" id="ARBA00024784"/>
    </source>
</evidence>
<evidence type="ECO:0000256" key="6">
    <source>
        <dbReference type="ARBA" id="ARBA00022692"/>
    </source>
</evidence>
<comment type="similarity">
    <text evidence="2">Belongs to the FtsK/SpoIIIE/SftA family.</text>
</comment>
<evidence type="ECO:0000256" key="7">
    <source>
        <dbReference type="ARBA" id="ARBA00022741"/>
    </source>
</evidence>
<dbReference type="STRING" id="1267768.BV394_08390"/>
<keyword evidence="5 18" id="KW-0132">Cell division</keyword>
<dbReference type="AlphaFoldDB" id="A0A1U7DIA8"/>
<dbReference type="InterPro" id="IPR050206">
    <property type="entry name" value="FtsK/SpoIIIE/SftA"/>
</dbReference>
<evidence type="ECO:0000256" key="4">
    <source>
        <dbReference type="ARBA" id="ARBA00022475"/>
    </source>
</evidence>
<dbReference type="InterPro" id="IPR027417">
    <property type="entry name" value="P-loop_NTPase"/>
</dbReference>
<feature type="compositionally biased region" description="Basic and acidic residues" evidence="16">
    <location>
        <begin position="228"/>
        <end position="239"/>
    </location>
</feature>
<name>A0A1U7DIA8_9RHOB</name>
<dbReference type="SMART" id="SM00382">
    <property type="entry name" value="AAA"/>
    <property type="match status" value="1"/>
</dbReference>
<dbReference type="PANTHER" id="PTHR22683">
    <property type="entry name" value="SPORULATION PROTEIN RELATED"/>
    <property type="match status" value="1"/>
</dbReference>
<dbReference type="PANTHER" id="PTHR22683:SF41">
    <property type="entry name" value="DNA TRANSLOCASE FTSK"/>
    <property type="match status" value="1"/>
</dbReference>
<comment type="function">
    <text evidence="14">Essential cell division protein that coordinates cell division and chromosome segregation. The N-terminus is involved in assembly of the cell-division machinery. The C-terminus functions as a DNA motor that moves dsDNA in an ATP-dependent manner towards the dif recombination site, which is located within the replication terminus region. Translocation stops specifically at Xer-dif sites, where FtsK interacts with the Xer recombinase, allowing activation of chromosome unlinking by recombination. FtsK orienting polar sequences (KOPS) guide the direction of DNA translocation. FtsK can remove proteins from DNA as it translocates, but translocation stops specifically at XerCD-dif site, thereby preventing removal of XerC and XerD from dif.</text>
</comment>
<accession>A0A1U7DIA8</accession>
<dbReference type="GO" id="GO:0005886">
    <property type="term" value="C:plasma membrane"/>
    <property type="evidence" value="ECO:0007669"/>
    <property type="project" value="UniProtKB-SubCell"/>
</dbReference>
<dbReference type="OrthoDB" id="9807790at2"/>
<evidence type="ECO:0000256" key="13">
    <source>
        <dbReference type="ARBA" id="ARBA00023306"/>
    </source>
</evidence>
<dbReference type="GO" id="GO:0003677">
    <property type="term" value="F:DNA binding"/>
    <property type="evidence" value="ECO:0007669"/>
    <property type="project" value="UniProtKB-KW"/>
</dbReference>
<evidence type="ECO:0000256" key="3">
    <source>
        <dbReference type="ARBA" id="ARBA00020887"/>
    </source>
</evidence>
<keyword evidence="12 17" id="KW-0472">Membrane</keyword>
<dbReference type="EMBL" id="CP019124">
    <property type="protein sequence ID" value="APX89730.1"/>
    <property type="molecule type" value="Genomic_DNA"/>
</dbReference>
<dbReference type="Gene3D" id="3.40.50.300">
    <property type="entry name" value="P-loop containing nucleotide triphosphate hydrolases"/>
    <property type="match status" value="1"/>
</dbReference>
<dbReference type="PROSITE" id="PS50901">
    <property type="entry name" value="FTSK"/>
    <property type="match status" value="1"/>
</dbReference>
<dbReference type="InterPro" id="IPR041027">
    <property type="entry name" value="FtsK_alpha"/>
</dbReference>
<feature type="transmembrane region" description="Helical" evidence="17">
    <location>
        <begin position="168"/>
        <end position="189"/>
    </location>
</feature>
<dbReference type="Pfam" id="PF13491">
    <property type="entry name" value="FtsK_4TM"/>
    <property type="match status" value="1"/>
</dbReference>
<evidence type="ECO:0000256" key="9">
    <source>
        <dbReference type="ARBA" id="ARBA00022840"/>
    </source>
</evidence>
<dbReference type="SUPFAM" id="SSF46785">
    <property type="entry name" value="Winged helix' DNA-binding domain"/>
    <property type="match status" value="1"/>
</dbReference>
<dbReference type="Pfam" id="PF17854">
    <property type="entry name" value="FtsK_alpha"/>
    <property type="match status" value="1"/>
</dbReference>
<keyword evidence="8" id="KW-0159">Chromosome partition</keyword>
<comment type="subcellular location">
    <subcellularLocation>
        <location evidence="1">Cell membrane</location>
        <topology evidence="1">Multi-pass membrane protein</topology>
    </subcellularLocation>
</comment>
<feature type="transmembrane region" description="Helical" evidence="17">
    <location>
        <begin position="139"/>
        <end position="161"/>
    </location>
</feature>
<evidence type="ECO:0000256" key="8">
    <source>
        <dbReference type="ARBA" id="ARBA00022829"/>
    </source>
</evidence>
<dbReference type="InterPro" id="IPR018541">
    <property type="entry name" value="Ftsk_gamma"/>
</dbReference>
<accession>A0A2M9DD44</accession>
<evidence type="ECO:0000256" key="2">
    <source>
        <dbReference type="ARBA" id="ARBA00006474"/>
    </source>
</evidence>
<dbReference type="RefSeq" id="WP_076979752.1">
    <property type="nucleotide sequence ID" value="NZ_CP019124.1"/>
</dbReference>
<feature type="region of interest" description="Disordered" evidence="16">
    <location>
        <begin position="355"/>
        <end position="377"/>
    </location>
</feature>
<evidence type="ECO:0000256" key="12">
    <source>
        <dbReference type="ARBA" id="ARBA00023136"/>
    </source>
</evidence>
<keyword evidence="9" id="KW-0067">ATP-binding</keyword>
<evidence type="ECO:0000313" key="19">
    <source>
        <dbReference type="Proteomes" id="UP000187266"/>
    </source>
</evidence>
<protein>
    <recommendedName>
        <fullName evidence="3">DNA translocase FtsK</fullName>
    </recommendedName>
</protein>
<evidence type="ECO:0000256" key="1">
    <source>
        <dbReference type="ARBA" id="ARBA00004651"/>
    </source>
</evidence>
<keyword evidence="11" id="KW-0238">DNA-binding</keyword>
<keyword evidence="13" id="KW-0131">Cell cycle</keyword>
<evidence type="ECO:0000256" key="5">
    <source>
        <dbReference type="ARBA" id="ARBA00022618"/>
    </source>
</evidence>
<keyword evidence="6 17" id="KW-0812">Transmembrane</keyword>
<dbReference type="InterPro" id="IPR002543">
    <property type="entry name" value="FtsK_dom"/>
</dbReference>
<dbReference type="GO" id="GO:0051301">
    <property type="term" value="P:cell division"/>
    <property type="evidence" value="ECO:0007669"/>
    <property type="project" value="UniProtKB-KW"/>
</dbReference>
<dbReference type="Gene3D" id="1.10.10.10">
    <property type="entry name" value="Winged helix-like DNA-binding domain superfamily/Winged helix DNA-binding domain"/>
    <property type="match status" value="1"/>
</dbReference>
<evidence type="ECO:0000256" key="11">
    <source>
        <dbReference type="ARBA" id="ARBA00023125"/>
    </source>
</evidence>
<dbReference type="Proteomes" id="UP000187266">
    <property type="component" value="Chromosome"/>
</dbReference>